<organism evidence="2 3">
    <name type="scientific">Paucidesulfovibrio gracilis DSM 16080</name>
    <dbReference type="NCBI Taxonomy" id="1121449"/>
    <lineage>
        <taxon>Bacteria</taxon>
        <taxon>Pseudomonadati</taxon>
        <taxon>Thermodesulfobacteriota</taxon>
        <taxon>Desulfovibrionia</taxon>
        <taxon>Desulfovibrionales</taxon>
        <taxon>Desulfovibrionaceae</taxon>
        <taxon>Paucidesulfovibrio</taxon>
    </lineage>
</organism>
<dbReference type="Proteomes" id="UP000190027">
    <property type="component" value="Unassembled WGS sequence"/>
</dbReference>
<accession>A0A1T4WC73</accession>
<keyword evidence="2" id="KW-0808">Transferase</keyword>
<dbReference type="InterPro" id="IPR050194">
    <property type="entry name" value="Glycosyltransferase_grp1"/>
</dbReference>
<dbReference type="EMBL" id="FUYC01000002">
    <property type="protein sequence ID" value="SKA74880.1"/>
    <property type="molecule type" value="Genomic_DNA"/>
</dbReference>
<evidence type="ECO:0000313" key="3">
    <source>
        <dbReference type="Proteomes" id="UP000190027"/>
    </source>
</evidence>
<dbReference type="STRING" id="1121449.SAMN02745704_00791"/>
<dbReference type="Gene3D" id="3.40.50.2000">
    <property type="entry name" value="Glycogen Phosphorylase B"/>
    <property type="match status" value="2"/>
</dbReference>
<dbReference type="CDD" id="cd03801">
    <property type="entry name" value="GT4_PimA-like"/>
    <property type="match status" value="1"/>
</dbReference>
<dbReference type="SUPFAM" id="SSF53756">
    <property type="entry name" value="UDP-Glycosyltransferase/glycogen phosphorylase"/>
    <property type="match status" value="1"/>
</dbReference>
<dbReference type="AlphaFoldDB" id="A0A1T4WC73"/>
<sequence length="358" mass="39776">MSEPVRILHIANSLGLGGTEKVLQLFASHLNPRQWECVVYSPRDGERGQMLRAMGLTTYIHDDLLHILKTVRPTLVHVHRAGWPEPALMRPLRLCNIPVVETNVFGHHDPSPSGRIVARHLFVSHFCAKRYSVQYGIPSTPPLYDVLYNPVDTDFFAKAHSSSLDFSNPVVGRISRQDPGKWSSMALDFLPYALERVPEMRYRVIGATPKARTLAEQHGVAHCVEFLPGVRTDAELAEFYKSCSVLAHANDRGESFGLVIAEAMACGLPVVTHPSPPPRDNAQVELVENGVTGIVVRNAEEYGRAVSHLLTHPELAQKLGRAGQQKAQRLFRVQTLVRRLEAIYTSVLAEHGVTVHAH</sequence>
<feature type="domain" description="Glycosyl transferase family 1" evidence="1">
    <location>
        <begin position="181"/>
        <end position="325"/>
    </location>
</feature>
<dbReference type="PANTHER" id="PTHR45947">
    <property type="entry name" value="SULFOQUINOVOSYL TRANSFERASE SQD2"/>
    <property type="match status" value="1"/>
</dbReference>
<protein>
    <submittedName>
        <fullName evidence="2">Glycosyltransferase involved in cell wall bisynthesis</fullName>
    </submittedName>
</protein>
<dbReference type="RefSeq" id="WP_078716428.1">
    <property type="nucleotide sequence ID" value="NZ_FUYC01000002.1"/>
</dbReference>
<evidence type="ECO:0000313" key="2">
    <source>
        <dbReference type="EMBL" id="SKA74880.1"/>
    </source>
</evidence>
<evidence type="ECO:0000259" key="1">
    <source>
        <dbReference type="Pfam" id="PF00534"/>
    </source>
</evidence>
<dbReference type="OrthoDB" id="9767517at2"/>
<gene>
    <name evidence="2" type="ORF">SAMN02745704_00791</name>
</gene>
<dbReference type="Pfam" id="PF00534">
    <property type="entry name" value="Glycos_transf_1"/>
    <property type="match status" value="1"/>
</dbReference>
<dbReference type="GO" id="GO:0016757">
    <property type="term" value="F:glycosyltransferase activity"/>
    <property type="evidence" value="ECO:0007669"/>
    <property type="project" value="InterPro"/>
</dbReference>
<proteinExistence type="predicted"/>
<keyword evidence="3" id="KW-1185">Reference proteome</keyword>
<dbReference type="InterPro" id="IPR001296">
    <property type="entry name" value="Glyco_trans_1"/>
</dbReference>
<dbReference type="PANTHER" id="PTHR45947:SF3">
    <property type="entry name" value="SULFOQUINOVOSYL TRANSFERASE SQD2"/>
    <property type="match status" value="1"/>
</dbReference>
<reference evidence="2 3" key="1">
    <citation type="submission" date="2017-02" db="EMBL/GenBank/DDBJ databases">
        <authorList>
            <person name="Peterson S.W."/>
        </authorList>
    </citation>
    <scope>NUCLEOTIDE SEQUENCE [LARGE SCALE GENOMIC DNA]</scope>
    <source>
        <strain evidence="2 3">DSM 16080</strain>
    </source>
</reference>
<name>A0A1T4WC73_9BACT</name>